<name>A0ABP0N018_9DINO</name>
<evidence type="ECO:0000313" key="2">
    <source>
        <dbReference type="Proteomes" id="UP001642464"/>
    </source>
</evidence>
<reference evidence="1 2" key="1">
    <citation type="submission" date="2024-02" db="EMBL/GenBank/DDBJ databases">
        <authorList>
            <person name="Chen Y."/>
            <person name="Shah S."/>
            <person name="Dougan E. K."/>
            <person name="Thang M."/>
            <person name="Chan C."/>
        </authorList>
    </citation>
    <scope>NUCLEOTIDE SEQUENCE [LARGE SCALE GENOMIC DNA]</scope>
</reference>
<evidence type="ECO:0000313" key="1">
    <source>
        <dbReference type="EMBL" id="CAK9055644.1"/>
    </source>
</evidence>
<comment type="caution">
    <text evidence="1">The sequence shown here is derived from an EMBL/GenBank/DDBJ whole genome shotgun (WGS) entry which is preliminary data.</text>
</comment>
<accession>A0ABP0N018</accession>
<gene>
    <name evidence="1" type="ORF">SCF082_LOCUS30063</name>
</gene>
<keyword evidence="2" id="KW-1185">Reference proteome</keyword>
<protein>
    <submittedName>
        <fullName evidence="1">Uncharacterized protein</fullName>
    </submittedName>
</protein>
<dbReference type="Proteomes" id="UP001642464">
    <property type="component" value="Unassembled WGS sequence"/>
</dbReference>
<proteinExistence type="predicted"/>
<dbReference type="EMBL" id="CAXAMM010024603">
    <property type="protein sequence ID" value="CAK9055644.1"/>
    <property type="molecule type" value="Genomic_DNA"/>
</dbReference>
<sequence>MLQSLLGPLQVCTKSSMWLLLRGSALAKRGAKILRWECDTLLAREMAEYSEAPDFLNFCVENAGRFAKRDWLASLTLLTLRKRFHTSLPQFQTYNNLILGRVEKDFPESIHLLLHRYGVMCYAPAVWRLLPVMTARVPCMTPKQIALCAWSLGRTLVHEDQAWTALGGAVSAQTGQFALSDLAMFSWGLAAVDRAAPAEILAVKQAARQKLMGQHLQDVSSHNLCMLLKAISKLTPGDKRFLEWLLLVILEGMEGKTLAFAAQGITSIWSSLALLKWCPEGQPLEVLCEESRQLRLDHTFNQDMAAELARALLILDVKDPRPEYQIADYVARRGLSLRSDTLLTLAEFFALRRVDHDFAWKRLGVRAQQRGVDLSLPEIDRLVAAFRRAGRGNQRIFGMMSLFLRLREDQAKYGAA</sequence>
<organism evidence="1 2">
    <name type="scientific">Durusdinium trenchii</name>
    <dbReference type="NCBI Taxonomy" id="1381693"/>
    <lineage>
        <taxon>Eukaryota</taxon>
        <taxon>Sar</taxon>
        <taxon>Alveolata</taxon>
        <taxon>Dinophyceae</taxon>
        <taxon>Suessiales</taxon>
        <taxon>Symbiodiniaceae</taxon>
        <taxon>Durusdinium</taxon>
    </lineage>
</organism>